<dbReference type="EMBL" id="BDGJ01000018">
    <property type="protein sequence ID" value="GAW91517.1"/>
    <property type="molecule type" value="Genomic_DNA"/>
</dbReference>
<name>A0A1Z5HQ71_9FIRM</name>
<comment type="caution">
    <text evidence="1">The sequence shown here is derived from an EMBL/GenBank/DDBJ whole genome shotgun (WGS) entry which is preliminary data.</text>
</comment>
<sequence>MQIFFVLVPEHGIQSIYGPISNGQGSP</sequence>
<evidence type="ECO:0000313" key="2">
    <source>
        <dbReference type="Proteomes" id="UP000197032"/>
    </source>
</evidence>
<accession>A0A1Z5HQ71</accession>
<reference evidence="2" key="1">
    <citation type="journal article" date="2017" name="Appl. Environ. Microbiol.">
        <title>Genomic analysis of Calderihabitans maritimus KKC1, a thermophilic hydrogenogenic carboxydotrophic bacterium isolated from marine sediment.</title>
        <authorList>
            <person name="Omae K."/>
            <person name="Yoneda Y."/>
            <person name="Fukuyama Y."/>
            <person name="Yoshida T."/>
            <person name="Sako Y."/>
        </authorList>
    </citation>
    <scope>NUCLEOTIDE SEQUENCE [LARGE SCALE GENOMIC DNA]</scope>
    <source>
        <strain evidence="2">KKC1</strain>
    </source>
</reference>
<protein>
    <submittedName>
        <fullName evidence="1">Uncharacterized protein</fullName>
    </submittedName>
</protein>
<gene>
    <name evidence="1" type="ORF">KKC1_06790</name>
</gene>
<keyword evidence="2" id="KW-1185">Reference proteome</keyword>
<dbReference type="Proteomes" id="UP000197032">
    <property type="component" value="Unassembled WGS sequence"/>
</dbReference>
<dbReference type="AlphaFoldDB" id="A0A1Z5HQ71"/>
<organism evidence="1 2">
    <name type="scientific">Calderihabitans maritimus</name>
    <dbReference type="NCBI Taxonomy" id="1246530"/>
    <lineage>
        <taxon>Bacteria</taxon>
        <taxon>Bacillati</taxon>
        <taxon>Bacillota</taxon>
        <taxon>Clostridia</taxon>
        <taxon>Neomoorellales</taxon>
        <taxon>Calderihabitantaceae</taxon>
        <taxon>Calderihabitans</taxon>
    </lineage>
</organism>
<proteinExistence type="predicted"/>
<evidence type="ECO:0000313" key="1">
    <source>
        <dbReference type="EMBL" id="GAW91517.1"/>
    </source>
</evidence>
<feature type="non-terminal residue" evidence="1">
    <location>
        <position position="27"/>
    </location>
</feature>